<comment type="similarity">
    <text evidence="11">Belongs to the peptidase M48 family.</text>
</comment>
<evidence type="ECO:0000256" key="7">
    <source>
        <dbReference type="ARBA" id="ARBA00022833"/>
    </source>
</evidence>
<evidence type="ECO:0000256" key="1">
    <source>
        <dbReference type="ARBA" id="ARBA00004651"/>
    </source>
</evidence>
<dbReference type="GO" id="GO:0046872">
    <property type="term" value="F:metal ion binding"/>
    <property type="evidence" value="ECO:0007669"/>
    <property type="project" value="UniProtKB-KW"/>
</dbReference>
<keyword evidence="9 11" id="KW-0482">Metalloprotease</keyword>
<evidence type="ECO:0000256" key="8">
    <source>
        <dbReference type="ARBA" id="ARBA00022989"/>
    </source>
</evidence>
<evidence type="ECO:0000256" key="2">
    <source>
        <dbReference type="ARBA" id="ARBA00022475"/>
    </source>
</evidence>
<dbReference type="AlphaFoldDB" id="A0A433NLB6"/>
<keyword evidence="10 12" id="KW-0472">Membrane</keyword>
<keyword evidence="2" id="KW-1003">Cell membrane</keyword>
<dbReference type="OrthoDB" id="15218at2"/>
<accession>A0A433NLB6</accession>
<evidence type="ECO:0000256" key="3">
    <source>
        <dbReference type="ARBA" id="ARBA00022670"/>
    </source>
</evidence>
<keyword evidence="15" id="KW-1185">Reference proteome</keyword>
<name>A0A433NLB6_CHLFR</name>
<keyword evidence="8 12" id="KW-1133">Transmembrane helix</keyword>
<dbReference type="GO" id="GO:0006508">
    <property type="term" value="P:proteolysis"/>
    <property type="evidence" value="ECO:0007669"/>
    <property type="project" value="UniProtKB-KW"/>
</dbReference>
<sequence length="152" mass="16361">MHELAHVKHYDILTSTIAATIAGAIIYLAQLAYWLPFGRSDSRNGNPFVGLLLLITAPIAAMLIQMAISRSREFEADAGGAKISGNPQALANALRKLEAGARAIPMDNATPATAHLFQISPFSGRNGMSNLFSTHPSTEERIRRLEAMAGNF</sequence>
<dbReference type="EMBL" id="RSCJ01000006">
    <property type="protein sequence ID" value="RUR83705.1"/>
    <property type="molecule type" value="Genomic_DNA"/>
</dbReference>
<evidence type="ECO:0000256" key="12">
    <source>
        <dbReference type="SAM" id="Phobius"/>
    </source>
</evidence>
<gene>
    <name evidence="14" type="ORF">PCC6912_19480</name>
</gene>
<keyword evidence="6 11" id="KW-0378">Hydrolase</keyword>
<dbReference type="GO" id="GO:0005886">
    <property type="term" value="C:plasma membrane"/>
    <property type="evidence" value="ECO:0007669"/>
    <property type="project" value="UniProtKB-SubCell"/>
</dbReference>
<dbReference type="PANTHER" id="PTHR43221:SF1">
    <property type="entry name" value="PROTEASE HTPX"/>
    <property type="match status" value="1"/>
</dbReference>
<comment type="caution">
    <text evidence="14">The sequence shown here is derived from an EMBL/GenBank/DDBJ whole genome shotgun (WGS) entry which is preliminary data.</text>
</comment>
<feature type="transmembrane region" description="Helical" evidence="12">
    <location>
        <begin position="12"/>
        <end position="35"/>
    </location>
</feature>
<comment type="cofactor">
    <cofactor evidence="11">
        <name>Zn(2+)</name>
        <dbReference type="ChEBI" id="CHEBI:29105"/>
    </cofactor>
    <text evidence="11">Binds 1 zinc ion per subunit.</text>
</comment>
<protein>
    <recommendedName>
        <fullName evidence="13">Peptidase M48 domain-containing protein</fullName>
    </recommendedName>
</protein>
<evidence type="ECO:0000256" key="4">
    <source>
        <dbReference type="ARBA" id="ARBA00022692"/>
    </source>
</evidence>
<dbReference type="GO" id="GO:0004222">
    <property type="term" value="F:metalloendopeptidase activity"/>
    <property type="evidence" value="ECO:0007669"/>
    <property type="project" value="InterPro"/>
</dbReference>
<keyword evidence="5" id="KW-0479">Metal-binding</keyword>
<keyword evidence="4 12" id="KW-0812">Transmembrane</keyword>
<evidence type="ECO:0000313" key="14">
    <source>
        <dbReference type="EMBL" id="RUR83705.1"/>
    </source>
</evidence>
<proteinExistence type="inferred from homology"/>
<dbReference type="STRING" id="211165.GCA_000317285_00229"/>
<evidence type="ECO:0000256" key="10">
    <source>
        <dbReference type="ARBA" id="ARBA00023136"/>
    </source>
</evidence>
<comment type="subcellular location">
    <subcellularLocation>
        <location evidence="1">Cell membrane</location>
        <topology evidence="1">Multi-pass membrane protein</topology>
    </subcellularLocation>
</comment>
<dbReference type="InterPro" id="IPR001915">
    <property type="entry name" value="Peptidase_M48"/>
</dbReference>
<keyword evidence="7 11" id="KW-0862">Zinc</keyword>
<dbReference type="Pfam" id="PF01435">
    <property type="entry name" value="Peptidase_M48"/>
    <property type="match status" value="1"/>
</dbReference>
<evidence type="ECO:0000259" key="13">
    <source>
        <dbReference type="Pfam" id="PF01435"/>
    </source>
</evidence>
<evidence type="ECO:0000256" key="6">
    <source>
        <dbReference type="ARBA" id="ARBA00022801"/>
    </source>
</evidence>
<evidence type="ECO:0000256" key="5">
    <source>
        <dbReference type="ARBA" id="ARBA00022723"/>
    </source>
</evidence>
<dbReference type="InterPro" id="IPR050083">
    <property type="entry name" value="HtpX_protease"/>
</dbReference>
<organism evidence="14 15">
    <name type="scientific">Chlorogloeopsis fritschii PCC 6912</name>
    <dbReference type="NCBI Taxonomy" id="211165"/>
    <lineage>
        <taxon>Bacteria</taxon>
        <taxon>Bacillati</taxon>
        <taxon>Cyanobacteriota</taxon>
        <taxon>Cyanophyceae</taxon>
        <taxon>Nostocales</taxon>
        <taxon>Chlorogloeopsidaceae</taxon>
        <taxon>Chlorogloeopsis</taxon>
    </lineage>
</organism>
<dbReference type="RefSeq" id="WP_016877568.1">
    <property type="nucleotide sequence ID" value="NZ_AJLN01000017.1"/>
</dbReference>
<reference evidence="14 15" key="1">
    <citation type="journal article" date="2019" name="Genome Biol. Evol.">
        <title>Day and night: Metabolic profiles and evolutionary relationships of six axenic non-marine cyanobacteria.</title>
        <authorList>
            <person name="Will S.E."/>
            <person name="Henke P."/>
            <person name="Boedeker C."/>
            <person name="Huang S."/>
            <person name="Brinkmann H."/>
            <person name="Rohde M."/>
            <person name="Jarek M."/>
            <person name="Friedl T."/>
            <person name="Seufert S."/>
            <person name="Schumacher M."/>
            <person name="Overmann J."/>
            <person name="Neumann-Schaal M."/>
            <person name="Petersen J."/>
        </authorList>
    </citation>
    <scope>NUCLEOTIDE SEQUENCE [LARGE SCALE GENOMIC DNA]</scope>
    <source>
        <strain evidence="14 15">PCC 6912</strain>
    </source>
</reference>
<dbReference type="PANTHER" id="PTHR43221">
    <property type="entry name" value="PROTEASE HTPX"/>
    <property type="match status" value="1"/>
</dbReference>
<evidence type="ECO:0000256" key="9">
    <source>
        <dbReference type="ARBA" id="ARBA00023049"/>
    </source>
</evidence>
<keyword evidence="3 11" id="KW-0645">Protease</keyword>
<evidence type="ECO:0000256" key="11">
    <source>
        <dbReference type="RuleBase" id="RU003983"/>
    </source>
</evidence>
<evidence type="ECO:0000313" key="15">
    <source>
        <dbReference type="Proteomes" id="UP000268857"/>
    </source>
</evidence>
<feature type="transmembrane region" description="Helical" evidence="12">
    <location>
        <begin position="47"/>
        <end position="64"/>
    </location>
</feature>
<feature type="domain" description="Peptidase M48" evidence="13">
    <location>
        <begin position="2"/>
        <end position="148"/>
    </location>
</feature>
<dbReference type="Proteomes" id="UP000268857">
    <property type="component" value="Unassembled WGS sequence"/>
</dbReference>